<dbReference type="NCBIfam" id="TIGR01683">
    <property type="entry name" value="thiS"/>
    <property type="match status" value="1"/>
</dbReference>
<dbReference type="Proteomes" id="UP000680020">
    <property type="component" value="Unassembled WGS sequence"/>
</dbReference>
<dbReference type="AlphaFoldDB" id="A0AB35C0M8"/>
<dbReference type="InterPro" id="IPR010035">
    <property type="entry name" value="Thi_S"/>
</dbReference>
<dbReference type="SUPFAM" id="SSF54285">
    <property type="entry name" value="MoaD/ThiS"/>
    <property type="match status" value="1"/>
</dbReference>
<reference evidence="1" key="1">
    <citation type="submission" date="2021-03" db="EMBL/GenBank/DDBJ databases">
        <title>Identification and antibiotic profiling of Wohlfahrtiimonas chitiniclastica, an underestimated human pathogen.</title>
        <authorList>
            <person name="Kopf A."/>
            <person name="Bunk B."/>
            <person name="Coldewey S."/>
            <person name="Gunzer F."/>
            <person name="Riedel T."/>
            <person name="Schroettner P."/>
        </authorList>
    </citation>
    <scope>NUCLEOTIDE SEQUENCE</scope>
    <source>
        <strain evidence="1">DSM 100917</strain>
    </source>
</reference>
<dbReference type="InterPro" id="IPR016155">
    <property type="entry name" value="Mopterin_synth/thiamin_S_b"/>
</dbReference>
<dbReference type="Gene3D" id="3.10.20.30">
    <property type="match status" value="1"/>
</dbReference>
<dbReference type="CDD" id="cd00565">
    <property type="entry name" value="Ubl_ThiS"/>
    <property type="match status" value="1"/>
</dbReference>
<protein>
    <submittedName>
        <fullName evidence="1">Sulfur carrier protein ThiS</fullName>
    </submittedName>
</protein>
<dbReference type="InterPro" id="IPR012675">
    <property type="entry name" value="Beta-grasp_dom_sf"/>
</dbReference>
<evidence type="ECO:0000313" key="2">
    <source>
        <dbReference type="Proteomes" id="UP000680020"/>
    </source>
</evidence>
<proteinExistence type="predicted"/>
<gene>
    <name evidence="1" type="primary">thiS</name>
    <name evidence="1" type="ORF">J7561_07995</name>
</gene>
<dbReference type="PANTHER" id="PTHR34472:SF1">
    <property type="entry name" value="SULFUR CARRIER PROTEIN THIS"/>
    <property type="match status" value="1"/>
</dbReference>
<sequence length="68" mass="7625">MEISVNGEVMTVPADVTTVAALIDRLDIAHRKYFIIEKNREVVMKEDYATEPVRANDCFEIVHFVGGG</sequence>
<accession>A0AB35C0M8</accession>
<dbReference type="InterPro" id="IPR003749">
    <property type="entry name" value="ThiS/MoaD-like"/>
</dbReference>
<organism evidence="1 2">
    <name type="scientific">Wohlfahrtiimonas chitiniclastica</name>
    <dbReference type="NCBI Taxonomy" id="400946"/>
    <lineage>
        <taxon>Bacteria</taxon>
        <taxon>Pseudomonadati</taxon>
        <taxon>Pseudomonadota</taxon>
        <taxon>Gammaproteobacteria</taxon>
        <taxon>Cardiobacteriales</taxon>
        <taxon>Ignatzschineriaceae</taxon>
        <taxon>Wohlfahrtiimonas</taxon>
    </lineage>
</organism>
<evidence type="ECO:0000313" key="1">
    <source>
        <dbReference type="EMBL" id="MBS7825142.1"/>
    </source>
</evidence>
<dbReference type="PANTHER" id="PTHR34472">
    <property type="entry name" value="SULFUR CARRIER PROTEIN THIS"/>
    <property type="match status" value="1"/>
</dbReference>
<name>A0AB35C0M8_9GAMM</name>
<dbReference type="EMBL" id="JAGIBU010000007">
    <property type="protein sequence ID" value="MBS7825142.1"/>
    <property type="molecule type" value="Genomic_DNA"/>
</dbReference>
<dbReference type="RefSeq" id="WP_008316626.1">
    <property type="nucleotide sequence ID" value="NZ_CP115969.1"/>
</dbReference>
<comment type="caution">
    <text evidence="1">The sequence shown here is derived from an EMBL/GenBank/DDBJ whole genome shotgun (WGS) entry which is preliminary data.</text>
</comment>
<dbReference type="Pfam" id="PF02597">
    <property type="entry name" value="ThiS"/>
    <property type="match status" value="1"/>
</dbReference>